<organism evidence="1 2">
    <name type="scientific">Puniceispirillum marinum (strain IMCC1322)</name>
    <dbReference type="NCBI Taxonomy" id="488538"/>
    <lineage>
        <taxon>Bacteria</taxon>
        <taxon>Pseudomonadati</taxon>
        <taxon>Pseudomonadota</taxon>
        <taxon>Alphaproteobacteria</taxon>
        <taxon>Candidatus Puniceispirillales</taxon>
        <taxon>Candidatus Puniceispirillaceae</taxon>
        <taxon>Candidatus Puniceispirillum</taxon>
    </lineage>
</organism>
<dbReference type="Pfam" id="PF03928">
    <property type="entry name" value="HbpS-like"/>
    <property type="match status" value="1"/>
</dbReference>
<dbReference type="KEGG" id="apb:SAR116_1727"/>
<keyword evidence="2" id="KW-1185">Reference proteome</keyword>
<sequence length="143" mass="14481">MKEIFIMSYILTANRINYLAASKMMEAAVAKADEMGVPQCIAIMDPAGGLICFARTDGAADLASGPAYAKARVAAERQHPSGALPAEFEVGVAFATGGQYTNLPGGLPINLDGEHLGGIGVSGGSGDDDLAVAKAGLDAIQAV</sequence>
<dbReference type="SUPFAM" id="SSF143744">
    <property type="entry name" value="GlcG-like"/>
    <property type="match status" value="1"/>
</dbReference>
<dbReference type="Gene3D" id="3.30.450.150">
    <property type="entry name" value="Haem-degrading domain"/>
    <property type="match status" value="1"/>
</dbReference>
<dbReference type="EMBL" id="CP001751">
    <property type="protein sequence ID" value="ADE39970.1"/>
    <property type="molecule type" value="Genomic_DNA"/>
</dbReference>
<dbReference type="InterPro" id="IPR005624">
    <property type="entry name" value="PduO/GlcC-like"/>
</dbReference>
<evidence type="ECO:0000313" key="1">
    <source>
        <dbReference type="EMBL" id="ADE39970.1"/>
    </source>
</evidence>
<dbReference type="InterPro" id="IPR052517">
    <property type="entry name" value="GlcG_carb_metab_protein"/>
</dbReference>
<proteinExistence type="predicted"/>
<reference evidence="1 2" key="1">
    <citation type="journal article" date="2010" name="J. Bacteriol.">
        <title>Complete genome sequence of "Candidatus Puniceispirillum marinum" IMCC1322, a representative of the SAR116 clade in the Alphaproteobacteria.</title>
        <authorList>
            <person name="Oh H.M."/>
            <person name="Kwon K.K."/>
            <person name="Kang I."/>
            <person name="Kang S.G."/>
            <person name="Lee J.H."/>
            <person name="Kim S.J."/>
            <person name="Cho J.C."/>
        </authorList>
    </citation>
    <scope>NUCLEOTIDE SEQUENCE [LARGE SCALE GENOMIC DNA]</scope>
    <source>
        <strain evidence="1 2">IMCC1322</strain>
    </source>
</reference>
<protein>
    <recommendedName>
        <fullName evidence="3">GlcG protein</fullName>
    </recommendedName>
</protein>
<dbReference type="HOGENOM" id="CLU_103773_2_2_5"/>
<evidence type="ECO:0000313" key="2">
    <source>
        <dbReference type="Proteomes" id="UP000007460"/>
    </source>
</evidence>
<dbReference type="AlphaFoldDB" id="D5BMC7"/>
<dbReference type="eggNOG" id="COG3193">
    <property type="taxonomic scope" value="Bacteria"/>
</dbReference>
<dbReference type="Proteomes" id="UP000007460">
    <property type="component" value="Chromosome"/>
</dbReference>
<dbReference type="STRING" id="488538.SAR116_1727"/>
<dbReference type="PANTHER" id="PTHR34309">
    <property type="entry name" value="SLR1406 PROTEIN"/>
    <property type="match status" value="1"/>
</dbReference>
<evidence type="ECO:0008006" key="3">
    <source>
        <dbReference type="Google" id="ProtNLM"/>
    </source>
</evidence>
<accession>D5BMC7</accession>
<name>D5BMC7_PUNMI</name>
<gene>
    <name evidence="1" type="ordered locus">SAR116_1727</name>
</gene>
<dbReference type="PANTHER" id="PTHR34309:SF1">
    <property type="entry name" value="PROTEIN GLCG"/>
    <property type="match status" value="1"/>
</dbReference>
<dbReference type="InterPro" id="IPR038084">
    <property type="entry name" value="PduO/GlcC-like_sf"/>
</dbReference>